<dbReference type="GO" id="GO:0005525">
    <property type="term" value="F:GTP binding"/>
    <property type="evidence" value="ECO:0007669"/>
    <property type="project" value="UniProtKB-KW"/>
</dbReference>
<dbReference type="GO" id="GO:0003924">
    <property type="term" value="F:GTPase activity"/>
    <property type="evidence" value="ECO:0007669"/>
    <property type="project" value="InterPro"/>
</dbReference>
<dbReference type="PROSITE" id="PS51421">
    <property type="entry name" value="RAS"/>
    <property type="match status" value="1"/>
</dbReference>
<dbReference type="SMART" id="SM00175">
    <property type="entry name" value="RAB"/>
    <property type="match status" value="1"/>
</dbReference>
<dbReference type="InterPro" id="IPR027417">
    <property type="entry name" value="P-loop_NTPase"/>
</dbReference>
<proteinExistence type="predicted"/>
<evidence type="ECO:0000313" key="3">
    <source>
        <dbReference type="EMBL" id="NDV37764.1"/>
    </source>
</evidence>
<name>A0A6B2LL87_9EUKA</name>
<dbReference type="SMART" id="SM00174">
    <property type="entry name" value="RHO"/>
    <property type="match status" value="1"/>
</dbReference>
<dbReference type="PANTHER" id="PTHR24070">
    <property type="entry name" value="RAS, DI-RAS, AND RHEB FAMILY MEMBERS OF SMALL GTPASE SUPERFAMILY"/>
    <property type="match status" value="1"/>
</dbReference>
<dbReference type="Gene3D" id="3.40.50.300">
    <property type="entry name" value="P-loop containing nucleotide triphosphate hydrolases"/>
    <property type="match status" value="1"/>
</dbReference>
<reference evidence="3" key="1">
    <citation type="journal article" date="2020" name="J. Eukaryot. Microbiol.">
        <title>De novo Sequencing, Assembly and Annotation of the Transcriptome for the Free-Living Testate Amoeba Arcella intermedia.</title>
        <authorList>
            <person name="Ribeiro G.M."/>
            <person name="Porfirio-Sousa A.L."/>
            <person name="Maurer-Alcala X.X."/>
            <person name="Katz L.A."/>
            <person name="Lahr D.J.G."/>
        </authorList>
    </citation>
    <scope>NUCLEOTIDE SEQUENCE</scope>
</reference>
<keyword evidence="2" id="KW-0342">GTP-binding</keyword>
<dbReference type="InterPro" id="IPR001806">
    <property type="entry name" value="Small_GTPase"/>
</dbReference>
<dbReference type="EMBL" id="GIBP01008795">
    <property type="protein sequence ID" value="NDV37764.1"/>
    <property type="molecule type" value="Transcribed_RNA"/>
</dbReference>
<accession>A0A6B2LL87</accession>
<evidence type="ECO:0000256" key="2">
    <source>
        <dbReference type="ARBA" id="ARBA00023134"/>
    </source>
</evidence>
<dbReference type="GO" id="GO:0016020">
    <property type="term" value="C:membrane"/>
    <property type="evidence" value="ECO:0007669"/>
    <property type="project" value="InterPro"/>
</dbReference>
<dbReference type="PROSITE" id="PS51419">
    <property type="entry name" value="RAB"/>
    <property type="match status" value="1"/>
</dbReference>
<protein>
    <submittedName>
        <fullName evidence="3">Uncharacterized protein</fullName>
    </submittedName>
</protein>
<dbReference type="SMART" id="SM00173">
    <property type="entry name" value="RAS"/>
    <property type="match status" value="1"/>
</dbReference>
<dbReference type="GO" id="GO:0007165">
    <property type="term" value="P:signal transduction"/>
    <property type="evidence" value="ECO:0007669"/>
    <property type="project" value="InterPro"/>
</dbReference>
<dbReference type="NCBIfam" id="TIGR00231">
    <property type="entry name" value="small_GTP"/>
    <property type="match status" value="1"/>
</dbReference>
<dbReference type="AlphaFoldDB" id="A0A6B2LL87"/>
<evidence type="ECO:0000256" key="1">
    <source>
        <dbReference type="ARBA" id="ARBA00022741"/>
    </source>
</evidence>
<dbReference type="InterPro" id="IPR005225">
    <property type="entry name" value="Small_GTP-bd"/>
</dbReference>
<keyword evidence="1" id="KW-0547">Nucleotide-binding</keyword>
<dbReference type="SUPFAM" id="SSF52540">
    <property type="entry name" value="P-loop containing nucleoside triphosphate hydrolases"/>
    <property type="match status" value="1"/>
</dbReference>
<dbReference type="Pfam" id="PF00071">
    <property type="entry name" value="Ras"/>
    <property type="match status" value="1"/>
</dbReference>
<dbReference type="InterPro" id="IPR020849">
    <property type="entry name" value="Small_GTPase_Ras-type"/>
</dbReference>
<dbReference type="PRINTS" id="PR00449">
    <property type="entry name" value="RASTRNSFRMNG"/>
</dbReference>
<organism evidence="3">
    <name type="scientific">Arcella intermedia</name>
    <dbReference type="NCBI Taxonomy" id="1963864"/>
    <lineage>
        <taxon>Eukaryota</taxon>
        <taxon>Amoebozoa</taxon>
        <taxon>Tubulinea</taxon>
        <taxon>Elardia</taxon>
        <taxon>Arcellinida</taxon>
        <taxon>Sphaerothecina</taxon>
        <taxon>Arcellidae</taxon>
        <taxon>Arcella</taxon>
    </lineage>
</organism>
<sequence length="138" mass="15692">MTCVDGYSCLLDILDTAGYEDYSALRDKYTRISHGFLLIYSVTSRQSFEQVSAFRDQILRVRDKDHFPMILCGNKCDLKEREVSKEEGDSLAKSWGIPFYETSALANIEVVESFHGLVRELRPILLPSPERPAGRKGL</sequence>
<dbReference type="CDD" id="cd00876">
    <property type="entry name" value="Ras"/>
    <property type="match status" value="1"/>
</dbReference>